<evidence type="ECO:0000313" key="6">
    <source>
        <dbReference type="EMBL" id="CEJ94684.1"/>
    </source>
</evidence>
<feature type="region of interest" description="Disordered" evidence="3">
    <location>
        <begin position="649"/>
        <end position="675"/>
    </location>
</feature>
<dbReference type="STRING" id="1531966.A0A0A1TI97"/>
<dbReference type="Gene3D" id="3.60.21.10">
    <property type="match status" value="1"/>
</dbReference>
<dbReference type="GO" id="GO:0008081">
    <property type="term" value="F:phosphoric diester hydrolase activity"/>
    <property type="evidence" value="ECO:0007669"/>
    <property type="project" value="TreeGrafter"/>
</dbReference>
<proteinExistence type="predicted"/>
<dbReference type="PANTHER" id="PTHR10340">
    <property type="entry name" value="SPHINGOMYELIN PHOSPHODIESTERASE"/>
    <property type="match status" value="1"/>
</dbReference>
<evidence type="ECO:0000313" key="7">
    <source>
        <dbReference type="Proteomes" id="UP000039046"/>
    </source>
</evidence>
<dbReference type="Proteomes" id="UP000039046">
    <property type="component" value="Unassembled WGS sequence"/>
</dbReference>
<evidence type="ECO:0000256" key="1">
    <source>
        <dbReference type="ARBA" id="ARBA00022801"/>
    </source>
</evidence>
<evidence type="ECO:0000256" key="3">
    <source>
        <dbReference type="SAM" id="MobiDB-lite"/>
    </source>
</evidence>
<evidence type="ECO:0000256" key="2">
    <source>
        <dbReference type="ARBA" id="ARBA00023180"/>
    </source>
</evidence>
<dbReference type="InterPro" id="IPR041805">
    <property type="entry name" value="ASMase/PPN1_MPP"/>
</dbReference>
<dbReference type="InterPro" id="IPR029052">
    <property type="entry name" value="Metallo-depent_PP-like"/>
</dbReference>
<feature type="domain" description="Calcineurin-like phosphoesterase" evidence="5">
    <location>
        <begin position="164"/>
        <end position="427"/>
    </location>
</feature>
<dbReference type="AlphaFoldDB" id="A0A0A1TI97"/>
<protein>
    <recommendedName>
        <fullName evidence="5">Calcineurin-like phosphoesterase domain-containing protein</fullName>
    </recommendedName>
</protein>
<dbReference type="PANTHER" id="PTHR10340:SF34">
    <property type="entry name" value="SPHINGOMYELIN PHOSPHODIESTERASE"/>
    <property type="match status" value="1"/>
</dbReference>
<keyword evidence="2" id="KW-0325">Glycoprotein</keyword>
<dbReference type="OrthoDB" id="282973at2759"/>
<keyword evidence="7" id="KW-1185">Reference proteome</keyword>
<reference evidence="6 7" key="1">
    <citation type="journal article" date="2015" name="Genome Announc.">
        <title>Draft Genome Sequence and Gene Annotation of the Entomopathogenic Fungus Verticillium hemipterigenum.</title>
        <authorList>
            <person name="Horn F."/>
            <person name="Habel A."/>
            <person name="Scharf D.H."/>
            <person name="Dworschak J."/>
            <person name="Brakhage A.A."/>
            <person name="Guthke R."/>
            <person name="Hertweck C."/>
            <person name="Linde J."/>
        </authorList>
    </citation>
    <scope>NUCLEOTIDE SEQUENCE [LARGE SCALE GENOMIC DNA]</scope>
</reference>
<dbReference type="Pfam" id="PF00149">
    <property type="entry name" value="Metallophos"/>
    <property type="match status" value="1"/>
</dbReference>
<feature type="region of interest" description="Disordered" evidence="3">
    <location>
        <begin position="197"/>
        <end position="217"/>
    </location>
</feature>
<feature type="chain" id="PRO_5001979721" description="Calcineurin-like phosphoesterase domain-containing protein" evidence="4">
    <location>
        <begin position="23"/>
        <end position="710"/>
    </location>
</feature>
<dbReference type="InterPro" id="IPR004843">
    <property type="entry name" value="Calcineurin-like_PHP"/>
</dbReference>
<dbReference type="CDD" id="cd00842">
    <property type="entry name" value="MPP_ASMase"/>
    <property type="match status" value="1"/>
</dbReference>
<evidence type="ECO:0000259" key="5">
    <source>
        <dbReference type="Pfam" id="PF00149"/>
    </source>
</evidence>
<dbReference type="SUPFAM" id="SSF56300">
    <property type="entry name" value="Metallo-dependent phosphatases"/>
    <property type="match status" value="1"/>
</dbReference>
<keyword evidence="4" id="KW-0732">Signal</keyword>
<feature type="signal peptide" evidence="4">
    <location>
        <begin position="1"/>
        <end position="22"/>
    </location>
</feature>
<dbReference type="EMBL" id="CDHN01000007">
    <property type="protein sequence ID" value="CEJ94684.1"/>
    <property type="molecule type" value="Genomic_DNA"/>
</dbReference>
<gene>
    <name evidence="6" type="ORF">VHEMI10201</name>
</gene>
<accession>A0A0A1TI97</accession>
<dbReference type="HOGENOM" id="CLU_014743_1_0_1"/>
<sequence>MLSPSPFVVAAAAATLASLAAAEPDISLTHHELLQRSVHDGSWALETRSLLDDFGTCGGCENILSLLKGLVKSSDSALTGLGTQLCTIGTPYDSQFCNGTVAREAPVIAELIRSIDINSTSSTQFCITFLGVCKYPDVAPWTVPIPSKKACNDKAPAVSGKKPLKVIHYSDIHIDPLYVAGSSTQCKKPTCCRPFTEDDEPGKSKSPAGPNGDHNCDSPVTLEDSMYKAIHDMFPDQAFTIFTGDIVDHGLFNTSKPYNQQEITDAYSKMNNSFKTVYGTAGNHESDPANIFYPNSQNNKTQWVYDSLSSEWSHWISSTEAQSAKSIGAYSAKYPKGNLRIISLNTNMYYRFNFALYQKDMQRDPNDQIAWLAKELDAAEKAGENVYIIGHMPFGEADALRDQSNYLDQVVRRYATTIRAMFFGHTHLDHFEVSYADYSKRSAANAFAMSYICPSLTPTSGMPSFRVYDVDPDTFAVLDATTYYADMGDSAFQTSGPVWKKYYSAKEAYGAALKPAVTDPAAELTPAFWHNVTAAFEANSTLFDEYMARKSRGWNVDKPCRDSCRDTEICQLRAGRSQDNCQVPTPGVHFSKRDMSLAAQKHGEHDDCGAPVIRDVFHALARRTDLLEMLQKRFVAEGAVVEPVVRRSPVPAESAVASPTPTDDADACVSTTHAGGASATKSSAAEATGLHGFAAAAAAVAAAVGGALVV</sequence>
<organism evidence="6 7">
    <name type="scientific">[Torrubiella] hemipterigena</name>
    <dbReference type="NCBI Taxonomy" id="1531966"/>
    <lineage>
        <taxon>Eukaryota</taxon>
        <taxon>Fungi</taxon>
        <taxon>Dikarya</taxon>
        <taxon>Ascomycota</taxon>
        <taxon>Pezizomycotina</taxon>
        <taxon>Sordariomycetes</taxon>
        <taxon>Hypocreomycetidae</taxon>
        <taxon>Hypocreales</taxon>
        <taxon>Clavicipitaceae</taxon>
        <taxon>Clavicipitaceae incertae sedis</taxon>
        <taxon>'Torrubiella' clade</taxon>
    </lineage>
</organism>
<keyword evidence="1" id="KW-0378">Hydrolase</keyword>
<name>A0A0A1TI97_9HYPO</name>
<evidence type="ECO:0000256" key="4">
    <source>
        <dbReference type="SAM" id="SignalP"/>
    </source>
</evidence>